<proteinExistence type="predicted"/>
<gene>
    <name evidence="1" type="primary">K0023E10.37</name>
</gene>
<reference evidence="1" key="1">
    <citation type="journal article" date="2009" name="Plant J.">
        <title>Comparative analysis of complete orthologous centromeres from two subspecies of rice reveals rapid variation of centromere organization and structure.</title>
        <authorList>
            <person name="Wu J."/>
            <person name="Fujisawa M."/>
            <person name="Tian Z."/>
            <person name="Yamagata H."/>
            <person name="Kamiya K."/>
            <person name="Shibata M."/>
            <person name="Hosokawa S."/>
            <person name="Ito Y."/>
            <person name="Hamada M."/>
            <person name="Katagiri S."/>
            <person name="Kurita K."/>
            <person name="Yamamoto M."/>
            <person name="Kikuta A."/>
            <person name="Machita K."/>
            <person name="Karasawa W."/>
            <person name="Kanamori H."/>
            <person name="Namiki N."/>
            <person name="Mizuno H."/>
            <person name="Ma J."/>
            <person name="Sasaki T."/>
            <person name="Matsumoto T."/>
        </authorList>
    </citation>
    <scope>NUCLEOTIDE SEQUENCE</scope>
</reference>
<sequence length="63" mass="7011">MANGRRTGSVELVGSAEPKNVSSRPLLWPVLTVRYYDLRTVNNTPTLNLFSSRVKAMDSTTEL</sequence>
<organism evidence="1">
    <name type="scientific">Oryza sativa subsp. indica</name>
    <name type="common">Rice</name>
    <dbReference type="NCBI Taxonomy" id="39946"/>
    <lineage>
        <taxon>Eukaryota</taxon>
        <taxon>Viridiplantae</taxon>
        <taxon>Streptophyta</taxon>
        <taxon>Embryophyta</taxon>
        <taxon>Tracheophyta</taxon>
        <taxon>Spermatophyta</taxon>
        <taxon>Magnoliopsida</taxon>
        <taxon>Liliopsida</taxon>
        <taxon>Poales</taxon>
        <taxon>Poaceae</taxon>
        <taxon>BOP clade</taxon>
        <taxon>Oryzoideae</taxon>
        <taxon>Oryzeae</taxon>
        <taxon>Oryzinae</taxon>
        <taxon>Oryza</taxon>
        <taxon>Oryza sativa</taxon>
    </lineage>
</organism>
<protein>
    <submittedName>
        <fullName evidence="1">Uncharacterized protein K0023E10.37</fullName>
    </submittedName>
</protein>
<accession>C8TEV3</accession>
<name>C8TEV3_ORYSI</name>
<dbReference type="EMBL" id="AP009078">
    <property type="protein sequence ID" value="BAI39675.1"/>
    <property type="molecule type" value="Genomic_DNA"/>
</dbReference>
<evidence type="ECO:0000313" key="1">
    <source>
        <dbReference type="EMBL" id="BAI39675.1"/>
    </source>
</evidence>
<dbReference type="AlphaFoldDB" id="C8TEV3"/>